<reference evidence="4" key="2">
    <citation type="submission" date="2025-08" db="UniProtKB">
        <authorList>
            <consortium name="Ensembl"/>
        </authorList>
    </citation>
    <scope>IDENTIFICATION</scope>
</reference>
<feature type="region of interest" description="Disordered" evidence="1">
    <location>
        <begin position="93"/>
        <end position="318"/>
    </location>
</feature>
<evidence type="ECO:0008006" key="6">
    <source>
        <dbReference type="Google" id="ProtNLM"/>
    </source>
</evidence>
<feature type="domain" description="Coilin tudor" evidence="3">
    <location>
        <begin position="418"/>
        <end position="509"/>
    </location>
</feature>
<feature type="region of interest" description="Disordered" evidence="1">
    <location>
        <begin position="340"/>
        <end position="393"/>
    </location>
</feature>
<dbReference type="PANTHER" id="PTHR15197">
    <property type="entry name" value="COILIN P80"/>
    <property type="match status" value="1"/>
</dbReference>
<sequence>MAASSQNAVRLRLHFDYAPPAVSPCRTCLLLVDLNRCRVVADLVSVIRDRFDYRRGTGLDLFVGEYYLPPTESIFIVRDNDVLRVKEESLFNFDSAHPTPSKKEKKKKRRRDTDERSVEDGPKDAKRIKENPEGRAAEATNENKKKRKKKAAEKAPVSKPLTDNVSGKAPPARKPQEMSSDSSESSEEYKATEVPERRAAEATSKNKKNKKAKRKKTAEKPKVAPKQTTPGVKLSVSKPRTNNSSNERPSTSAVNGKTLAVRMQQETTSDSSEDEIPNNASQSKAHVNTPPLADPSHAPTSSRPAQGPDSSDSSDSSEIELVIRKPCLGGMGLKVAHAFSPNASDHGSRGQDALARPGTGKGANRYNKRGRGGGRGPGNVRGTPWNYSNGNELQHNQSDILTNQSLVLQNPPEPLPSRDYSALPLLAAPPPVGQKIAFKLLELTENYTPEVSDYKEASVTGFNMSTNMIALELLSWVKAPTEPGKFDLVYQNPDGSESVEYAVVQGSKLNENWTSLLEPRLIV</sequence>
<dbReference type="AlphaFoldDB" id="A0AAY4AU73"/>
<feature type="compositionally biased region" description="Basic residues" evidence="1">
    <location>
        <begin position="205"/>
        <end position="217"/>
    </location>
</feature>
<dbReference type="Proteomes" id="UP000694580">
    <property type="component" value="Chromosome 7"/>
</dbReference>
<protein>
    <recommendedName>
        <fullName evidence="6">Coilin</fullName>
    </recommendedName>
</protein>
<dbReference type="GO" id="GO:0015030">
    <property type="term" value="C:Cajal body"/>
    <property type="evidence" value="ECO:0007669"/>
    <property type="project" value="TreeGrafter"/>
</dbReference>
<evidence type="ECO:0000259" key="3">
    <source>
        <dbReference type="Pfam" id="PF23086"/>
    </source>
</evidence>
<dbReference type="PANTHER" id="PTHR15197:SF0">
    <property type="entry name" value="COILIN"/>
    <property type="match status" value="1"/>
</dbReference>
<feature type="domain" description="Coilin N-terminal" evidence="2">
    <location>
        <begin position="9"/>
        <end position="150"/>
    </location>
</feature>
<reference evidence="4" key="3">
    <citation type="submission" date="2025-09" db="UniProtKB">
        <authorList>
            <consortium name="Ensembl"/>
        </authorList>
    </citation>
    <scope>IDENTIFICATION</scope>
</reference>
<dbReference type="Ensembl" id="ENSDCDT00010012947.1">
    <property type="protein sequence ID" value="ENSDCDP00010012353.1"/>
    <property type="gene ID" value="ENSDCDG00010005537.1"/>
</dbReference>
<evidence type="ECO:0000256" key="1">
    <source>
        <dbReference type="SAM" id="MobiDB-lite"/>
    </source>
</evidence>
<dbReference type="GO" id="GO:0030619">
    <property type="term" value="F:U1 snRNA binding"/>
    <property type="evidence" value="ECO:0007669"/>
    <property type="project" value="TreeGrafter"/>
</dbReference>
<evidence type="ECO:0000313" key="4">
    <source>
        <dbReference type="Ensembl" id="ENSDCDP00010012353.1"/>
    </source>
</evidence>
<dbReference type="GO" id="GO:0030620">
    <property type="term" value="F:U2 snRNA binding"/>
    <property type="evidence" value="ECO:0007669"/>
    <property type="project" value="TreeGrafter"/>
</dbReference>
<name>A0AAY4AU73_9TELE</name>
<dbReference type="InterPro" id="IPR024822">
    <property type="entry name" value="Coilin"/>
</dbReference>
<proteinExistence type="predicted"/>
<feature type="compositionally biased region" description="Basic and acidic residues" evidence="1">
    <location>
        <begin position="187"/>
        <end position="200"/>
    </location>
</feature>
<evidence type="ECO:0000259" key="2">
    <source>
        <dbReference type="Pfam" id="PF15862"/>
    </source>
</evidence>
<reference evidence="4 5" key="1">
    <citation type="submission" date="2020-06" db="EMBL/GenBank/DDBJ databases">
        <authorList>
            <consortium name="Wellcome Sanger Institute Data Sharing"/>
        </authorList>
    </citation>
    <scope>NUCLEOTIDE SEQUENCE [LARGE SCALE GENOMIC DNA]</scope>
</reference>
<dbReference type="InterPro" id="IPR056398">
    <property type="entry name" value="Tudor_Coilin"/>
</dbReference>
<organism evidence="4 5">
    <name type="scientific">Denticeps clupeoides</name>
    <name type="common">denticle herring</name>
    <dbReference type="NCBI Taxonomy" id="299321"/>
    <lineage>
        <taxon>Eukaryota</taxon>
        <taxon>Metazoa</taxon>
        <taxon>Chordata</taxon>
        <taxon>Craniata</taxon>
        <taxon>Vertebrata</taxon>
        <taxon>Euteleostomi</taxon>
        <taxon>Actinopterygii</taxon>
        <taxon>Neopterygii</taxon>
        <taxon>Teleostei</taxon>
        <taxon>Clupei</taxon>
        <taxon>Clupeiformes</taxon>
        <taxon>Denticipitoidei</taxon>
        <taxon>Denticipitidae</taxon>
        <taxon>Denticeps</taxon>
    </lineage>
</organism>
<evidence type="ECO:0000313" key="5">
    <source>
        <dbReference type="Proteomes" id="UP000694580"/>
    </source>
</evidence>
<dbReference type="Pfam" id="PF15862">
    <property type="entry name" value="Coilin_N"/>
    <property type="match status" value="1"/>
</dbReference>
<keyword evidence="5" id="KW-1185">Reference proteome</keyword>
<feature type="compositionally biased region" description="Basic and acidic residues" evidence="1">
    <location>
        <begin position="111"/>
        <end position="136"/>
    </location>
</feature>
<gene>
    <name evidence="4" type="primary">COIL</name>
</gene>
<accession>A0AAY4AU73</accession>
<dbReference type="Pfam" id="PF23086">
    <property type="entry name" value="Tudor_Coilin"/>
    <property type="match status" value="1"/>
</dbReference>
<dbReference type="InterPro" id="IPR031722">
    <property type="entry name" value="Coilin_N"/>
</dbReference>
<dbReference type="GeneTree" id="ENSGT00390000004832"/>
<feature type="compositionally biased region" description="Polar residues" evidence="1">
    <location>
        <begin position="238"/>
        <end position="255"/>
    </location>
</feature>
<dbReference type="GO" id="GO:0000387">
    <property type="term" value="P:spliceosomal snRNP assembly"/>
    <property type="evidence" value="ECO:0007669"/>
    <property type="project" value="TreeGrafter"/>
</dbReference>